<organism evidence="9 10">
    <name type="scientific">Tissierella praeacuta DSM 18095</name>
    <dbReference type="NCBI Taxonomy" id="1123404"/>
    <lineage>
        <taxon>Bacteria</taxon>
        <taxon>Bacillati</taxon>
        <taxon>Bacillota</taxon>
        <taxon>Tissierellia</taxon>
        <taxon>Tissierellales</taxon>
        <taxon>Tissierellaceae</taxon>
        <taxon>Tissierella</taxon>
    </lineage>
</organism>
<evidence type="ECO:0000256" key="7">
    <source>
        <dbReference type="ARBA" id="ARBA00023136"/>
    </source>
</evidence>
<evidence type="ECO:0000256" key="4">
    <source>
        <dbReference type="ARBA" id="ARBA00022692"/>
    </source>
</evidence>
<evidence type="ECO:0000313" key="9">
    <source>
        <dbReference type="EMBL" id="SHE80792.1"/>
    </source>
</evidence>
<gene>
    <name evidence="9" type="ORF">SAMN02745784_01866</name>
</gene>
<evidence type="ECO:0000256" key="5">
    <source>
        <dbReference type="ARBA" id="ARBA00022833"/>
    </source>
</evidence>
<evidence type="ECO:0000256" key="1">
    <source>
        <dbReference type="ARBA" id="ARBA00004651"/>
    </source>
</evidence>
<dbReference type="STRING" id="1123404.SAMN02745784_01866"/>
<keyword evidence="4 8" id="KW-0812">Transmembrane</keyword>
<dbReference type="EMBL" id="FQTY01000007">
    <property type="protein sequence ID" value="SHE80792.1"/>
    <property type="molecule type" value="Genomic_DNA"/>
</dbReference>
<protein>
    <submittedName>
        <fullName evidence="9">Zinc transporter, ZIP family</fullName>
    </submittedName>
</protein>
<evidence type="ECO:0000256" key="2">
    <source>
        <dbReference type="ARBA" id="ARBA00006939"/>
    </source>
</evidence>
<feature type="transmembrane region" description="Helical" evidence="8">
    <location>
        <begin position="6"/>
        <end position="28"/>
    </location>
</feature>
<comment type="subcellular location">
    <subcellularLocation>
        <location evidence="1">Cell membrane</location>
        <topology evidence="1">Multi-pass membrane protein</topology>
    </subcellularLocation>
</comment>
<reference evidence="10" key="1">
    <citation type="submission" date="2016-11" db="EMBL/GenBank/DDBJ databases">
        <authorList>
            <person name="Varghese N."/>
            <person name="Submissions S."/>
        </authorList>
    </citation>
    <scope>NUCLEOTIDE SEQUENCE [LARGE SCALE GENOMIC DNA]</scope>
    <source>
        <strain evidence="10">DSM 18095</strain>
    </source>
</reference>
<feature type="transmembrane region" description="Helical" evidence="8">
    <location>
        <begin position="215"/>
        <end position="235"/>
    </location>
</feature>
<evidence type="ECO:0000256" key="8">
    <source>
        <dbReference type="SAM" id="Phobius"/>
    </source>
</evidence>
<keyword evidence="6 8" id="KW-1133">Transmembrane helix</keyword>
<evidence type="ECO:0000256" key="6">
    <source>
        <dbReference type="ARBA" id="ARBA00022989"/>
    </source>
</evidence>
<feature type="transmembrane region" description="Helical" evidence="8">
    <location>
        <begin position="92"/>
        <end position="109"/>
    </location>
</feature>
<comment type="similarity">
    <text evidence="2">Belongs to the ZIP transporter (TC 2.A.5) family.</text>
</comment>
<dbReference type="RefSeq" id="WP_072975718.1">
    <property type="nucleotide sequence ID" value="NZ_FQTY01000007.1"/>
</dbReference>
<evidence type="ECO:0000256" key="3">
    <source>
        <dbReference type="ARBA" id="ARBA00022475"/>
    </source>
</evidence>
<dbReference type="PANTHER" id="PTHR11040:SF211">
    <property type="entry name" value="ZINC TRANSPORTER ZIP11"/>
    <property type="match status" value="1"/>
</dbReference>
<accession>A0A1M4WIJ4</accession>
<sequence>MNEWIIGLIGLLVGVIGISLGGIIGIYIRKTDKMLSFLLGLTGGFIMFIVSFHLFPEAFYIGGVFNVVFGVTVGIFIITLLEILLERLSCFINARTGIILGLSVAIHSIPEGMALGSTLVGLSDFGFVLTMAMLLHNIPEGISISLPLSMNKVRPWKIILFSILVGIPTGIGAYIGAYLGTISHTIISICLASAGGIMLYIVCDELIPTAKTLHKGRVSSIGTVIGFILGIIIYFK</sequence>
<dbReference type="InterPro" id="IPR003689">
    <property type="entry name" value="ZIP"/>
</dbReference>
<keyword evidence="7 8" id="KW-0472">Membrane</keyword>
<feature type="transmembrane region" description="Helical" evidence="8">
    <location>
        <begin position="182"/>
        <end position="203"/>
    </location>
</feature>
<name>A0A1M4WIJ4_9FIRM</name>
<dbReference type="GeneID" id="90993974"/>
<dbReference type="Proteomes" id="UP000184114">
    <property type="component" value="Unassembled WGS sequence"/>
</dbReference>
<feature type="transmembrane region" description="Helical" evidence="8">
    <location>
        <begin position="156"/>
        <end position="176"/>
    </location>
</feature>
<dbReference type="GO" id="GO:0005886">
    <property type="term" value="C:plasma membrane"/>
    <property type="evidence" value="ECO:0007669"/>
    <property type="project" value="UniProtKB-SubCell"/>
</dbReference>
<dbReference type="AlphaFoldDB" id="A0A1M4WIJ4"/>
<proteinExistence type="inferred from homology"/>
<keyword evidence="3" id="KW-1003">Cell membrane</keyword>
<feature type="transmembrane region" description="Helical" evidence="8">
    <location>
        <begin position="35"/>
        <end position="55"/>
    </location>
</feature>
<keyword evidence="10" id="KW-1185">Reference proteome</keyword>
<evidence type="ECO:0000313" key="10">
    <source>
        <dbReference type="Proteomes" id="UP000184114"/>
    </source>
</evidence>
<dbReference type="GO" id="GO:0005385">
    <property type="term" value="F:zinc ion transmembrane transporter activity"/>
    <property type="evidence" value="ECO:0007669"/>
    <property type="project" value="TreeGrafter"/>
</dbReference>
<feature type="transmembrane region" description="Helical" evidence="8">
    <location>
        <begin position="61"/>
        <end position="85"/>
    </location>
</feature>
<keyword evidence="5" id="KW-0862">Zinc</keyword>
<dbReference type="Pfam" id="PF02535">
    <property type="entry name" value="Zip"/>
    <property type="match status" value="1"/>
</dbReference>
<dbReference type="PANTHER" id="PTHR11040">
    <property type="entry name" value="ZINC/IRON TRANSPORTER"/>
    <property type="match status" value="1"/>
</dbReference>